<reference evidence="1 2" key="1">
    <citation type="journal article" date="2014" name="Front. Microbiol.">
        <title>Population and genomic analysis of the genus Halorubrum.</title>
        <authorList>
            <person name="Fullmer M.S."/>
            <person name="Soucy S.M."/>
            <person name="Swithers K.S."/>
            <person name="Makkay A.M."/>
            <person name="Wheeler R."/>
            <person name="Ventosa A."/>
            <person name="Gogarten J.P."/>
            <person name="Papke R.T."/>
        </authorList>
    </citation>
    <scope>NUCLEOTIDE SEQUENCE [LARGE SCALE GENOMIC DNA]</scope>
    <source>
        <strain evidence="1 2">C49</strain>
    </source>
</reference>
<dbReference type="Proteomes" id="UP000222824">
    <property type="component" value="Unassembled WGS sequence"/>
</dbReference>
<sequence>MSHDLADPRDLDLPPRWINWRFGARTEYLTVNLSRADLFRAIVLEVDPGDQDPEEVDEQSRFTKSDLAQIALRLGLYRP</sequence>
<comment type="caution">
    <text evidence="1">The sequence shown here is derived from an EMBL/GenBank/DDBJ whole genome shotgun (WGS) entry which is preliminary data.</text>
</comment>
<dbReference type="AlphaFoldDB" id="A0A2G1WEK4"/>
<evidence type="ECO:0000313" key="1">
    <source>
        <dbReference type="EMBL" id="PHQ37424.1"/>
    </source>
</evidence>
<evidence type="ECO:0000313" key="2">
    <source>
        <dbReference type="Proteomes" id="UP000222824"/>
    </source>
</evidence>
<accession>A0A2G1WEK4</accession>
<protein>
    <submittedName>
        <fullName evidence="1">Uncharacterized protein</fullName>
    </submittedName>
</protein>
<dbReference type="EMBL" id="NHOA01000156">
    <property type="protein sequence ID" value="PHQ37424.1"/>
    <property type="molecule type" value="Genomic_DNA"/>
</dbReference>
<dbReference type="RefSeq" id="WP_099256815.1">
    <property type="nucleotide sequence ID" value="NZ_NHOA01000156.1"/>
</dbReference>
<dbReference type="OrthoDB" id="380034at2157"/>
<keyword evidence="2" id="KW-1185">Reference proteome</keyword>
<organism evidence="1 2">
    <name type="scientific">Halorubrum persicum</name>
    <dbReference type="NCBI Taxonomy" id="1383844"/>
    <lineage>
        <taxon>Archaea</taxon>
        <taxon>Methanobacteriati</taxon>
        <taxon>Methanobacteriota</taxon>
        <taxon>Stenosarchaea group</taxon>
        <taxon>Halobacteria</taxon>
        <taxon>Halobacteriales</taxon>
        <taxon>Haloferacaceae</taxon>
        <taxon>Halorubrum</taxon>
    </lineage>
</organism>
<gene>
    <name evidence="1" type="ORF">DJ69_17170</name>
</gene>
<proteinExistence type="predicted"/>
<name>A0A2G1WEK4_9EURY</name>